<proteinExistence type="predicted"/>
<dbReference type="SUPFAM" id="SSF81383">
    <property type="entry name" value="F-box domain"/>
    <property type="match status" value="1"/>
</dbReference>
<dbReference type="InterPro" id="IPR055312">
    <property type="entry name" value="FBL15-like"/>
</dbReference>
<dbReference type="Gene3D" id="3.80.10.10">
    <property type="entry name" value="Ribonuclease Inhibitor"/>
    <property type="match status" value="5"/>
</dbReference>
<feature type="region of interest" description="Disordered" evidence="1">
    <location>
        <begin position="81"/>
        <end position="102"/>
    </location>
</feature>
<feature type="compositionally biased region" description="Low complexity" evidence="1">
    <location>
        <begin position="47"/>
        <end position="65"/>
    </location>
</feature>
<dbReference type="EMBL" id="JAVXUO010000740">
    <property type="protein sequence ID" value="KAK2989443.1"/>
    <property type="molecule type" value="Genomic_DNA"/>
</dbReference>
<evidence type="ECO:0000313" key="4">
    <source>
        <dbReference type="Proteomes" id="UP001187471"/>
    </source>
</evidence>
<dbReference type="FunFam" id="3.80.10.10:FF:000648">
    <property type="entry name" value="F-box/LRR-repeat protein 15"/>
    <property type="match status" value="1"/>
</dbReference>
<feature type="region of interest" description="Disordered" evidence="1">
    <location>
        <begin position="130"/>
        <end position="154"/>
    </location>
</feature>
<evidence type="ECO:0000313" key="3">
    <source>
        <dbReference type="EMBL" id="KAK2989443.1"/>
    </source>
</evidence>
<dbReference type="Pfam" id="PF12937">
    <property type="entry name" value="F-box-like"/>
    <property type="match status" value="1"/>
</dbReference>
<dbReference type="SMART" id="SM00367">
    <property type="entry name" value="LRR_CC"/>
    <property type="match status" value="10"/>
</dbReference>
<keyword evidence="4" id="KW-1185">Reference proteome</keyword>
<dbReference type="PANTHER" id="PTHR34709:SF57">
    <property type="entry name" value="F-BOX DOMAIN-CONTAINING PROTEIN"/>
    <property type="match status" value="1"/>
</dbReference>
<dbReference type="InterPro" id="IPR032675">
    <property type="entry name" value="LRR_dom_sf"/>
</dbReference>
<sequence>MREGSSGSESETSDKGEEGFDYAFLFLEQLDEAKRAMLESEGFIPPRSGAVGSSSVDGAASSSGQGARGREVNLNLGLGEESSSSAVVGDDVESCNRDSQSKRPKVHSFSLDWDWNSAYDMLGKDYNPNKSSFRNENHHISSISNDGSNDNLLDSTNRIDEIGEGSNTLTMEDSEIRMDLTDDLLHMVFSFLDHINLCRAAKVCRQWRTASSHEDFWKFLNFENRNVSLEQWCDNGATSGAELDAAPSEAELNARFEDMCCRYPNAIEVNINGAPAIHLLVMKATSSLRNLEVLTLGKGQVGESFFTALTDCQKLKSLIVNDATLGNGIQEILVDHDRLRLLHIVKCRVLRISVRCPQLQTLSLKRSSMAHAVLNCPLLQDLDIASCHKLSDAAIRSAAISCQLLESLDMSNCSCVSDETLREIANSCGNLHNLNASYCPNICLESVRLPMLTVLKLHSCEGITSASMAAISYSSMLEVLELDNCSLLTSVSLDLPRLQNIRLVHCRKYIADILFCGFLRNAFWYSSMRDNCGIYDFRRFVELNLQSTTLSSIKVSNCPLLQRINITAKSLRCIGDSGFLVVFYGLDPLLQEEASCGFPLISLERKKHRAFESLTTVGFCSTSLVNLSLAGCRAITCLEINCPYLEQVSLDGCDHLERASFCPTKISPDGVNSSQNHRDGALLLLTWMDLGDGDFDVRGSRDSDVDGGGYGGVNDGGFLVYNWVGLRSLNLGICPKLSALHIEAPHMALLELKGCGVLSEAAINCPLLTSLDASFCSQLKDECLSATTASCPRIESLILMSCPAVGSVGLLSLRWLPQLTLLDLSYTFLMNLQPVFESCLQLKVLKLQACKYLSDSSLEPLYKEGALPSLRDLDLSYGTLCQSAIEELLACCTHLTHVSLNGCVNMHDLNWGFIGDQLSELPNVYGLSSSSDVDLPIAQPNRLLQNLNCVGCQNIKKVYIPLMARCLHLSSLNLSLSANLKEVDIVCLNLCFLNMSNCCSLEILKLQCPRLSSLFLQSCNIDEEAVEVAISECNMLETLDVRFCPKIFPLSMGRLRAACPSLKRIYSSLSPT</sequence>
<dbReference type="PROSITE" id="PS50181">
    <property type="entry name" value="FBOX"/>
    <property type="match status" value="1"/>
</dbReference>
<dbReference type="Proteomes" id="UP001187471">
    <property type="component" value="Unassembled WGS sequence"/>
</dbReference>
<protein>
    <recommendedName>
        <fullName evidence="2">F-box domain-containing protein</fullName>
    </recommendedName>
</protein>
<name>A0AA88UQC8_9ASTE</name>
<evidence type="ECO:0000256" key="1">
    <source>
        <dbReference type="SAM" id="MobiDB-lite"/>
    </source>
</evidence>
<dbReference type="SMART" id="SM00256">
    <property type="entry name" value="FBOX"/>
    <property type="match status" value="1"/>
</dbReference>
<dbReference type="InterPro" id="IPR006553">
    <property type="entry name" value="Leu-rich_rpt_Cys-con_subtyp"/>
</dbReference>
<comment type="caution">
    <text evidence="3">The sequence shown here is derived from an EMBL/GenBank/DDBJ whole genome shotgun (WGS) entry which is preliminary data.</text>
</comment>
<dbReference type="AlphaFoldDB" id="A0AA88UQC8"/>
<feature type="compositionally biased region" description="Low complexity" evidence="1">
    <location>
        <begin position="140"/>
        <end position="154"/>
    </location>
</feature>
<gene>
    <name evidence="3" type="ORF">RJ640_018761</name>
</gene>
<dbReference type="InterPro" id="IPR001810">
    <property type="entry name" value="F-box_dom"/>
</dbReference>
<feature type="domain" description="F-box" evidence="2">
    <location>
        <begin position="174"/>
        <end position="220"/>
    </location>
</feature>
<dbReference type="InterPro" id="IPR036047">
    <property type="entry name" value="F-box-like_dom_sf"/>
</dbReference>
<organism evidence="3 4">
    <name type="scientific">Escallonia rubra</name>
    <dbReference type="NCBI Taxonomy" id="112253"/>
    <lineage>
        <taxon>Eukaryota</taxon>
        <taxon>Viridiplantae</taxon>
        <taxon>Streptophyta</taxon>
        <taxon>Embryophyta</taxon>
        <taxon>Tracheophyta</taxon>
        <taxon>Spermatophyta</taxon>
        <taxon>Magnoliopsida</taxon>
        <taxon>eudicotyledons</taxon>
        <taxon>Gunneridae</taxon>
        <taxon>Pentapetalae</taxon>
        <taxon>asterids</taxon>
        <taxon>campanulids</taxon>
        <taxon>Escalloniales</taxon>
        <taxon>Escalloniaceae</taxon>
        <taxon>Escallonia</taxon>
    </lineage>
</organism>
<dbReference type="Gene3D" id="1.20.1280.50">
    <property type="match status" value="1"/>
</dbReference>
<dbReference type="SUPFAM" id="SSF52047">
    <property type="entry name" value="RNI-like"/>
    <property type="match status" value="3"/>
</dbReference>
<dbReference type="PANTHER" id="PTHR34709">
    <property type="entry name" value="OS10G0396666 PROTEIN"/>
    <property type="match status" value="1"/>
</dbReference>
<feature type="region of interest" description="Disordered" evidence="1">
    <location>
        <begin position="44"/>
        <end position="69"/>
    </location>
</feature>
<reference evidence="3" key="1">
    <citation type="submission" date="2022-12" db="EMBL/GenBank/DDBJ databases">
        <title>Draft genome assemblies for two species of Escallonia (Escalloniales).</title>
        <authorList>
            <person name="Chanderbali A."/>
            <person name="Dervinis C."/>
            <person name="Anghel I."/>
            <person name="Soltis D."/>
            <person name="Soltis P."/>
            <person name="Zapata F."/>
        </authorList>
    </citation>
    <scope>NUCLEOTIDE SEQUENCE</scope>
    <source>
        <strain evidence="3">UCBG92.1500</strain>
        <tissue evidence="3">Leaf</tissue>
    </source>
</reference>
<dbReference type="CDD" id="cd22109">
    <property type="entry name" value="F-box_FBXO41"/>
    <property type="match status" value="1"/>
</dbReference>
<evidence type="ECO:0000259" key="2">
    <source>
        <dbReference type="PROSITE" id="PS50181"/>
    </source>
</evidence>
<accession>A0AA88UQC8</accession>